<dbReference type="Pfam" id="PF01381">
    <property type="entry name" value="HTH_3"/>
    <property type="match status" value="1"/>
</dbReference>
<dbReference type="Proteomes" id="UP001232750">
    <property type="component" value="Unassembled WGS sequence"/>
</dbReference>
<dbReference type="NCBIfam" id="TIGR02607">
    <property type="entry name" value="antidote_HigA"/>
    <property type="match status" value="1"/>
</dbReference>
<dbReference type="Gene3D" id="1.10.10.2910">
    <property type="match status" value="1"/>
</dbReference>
<dbReference type="InterPro" id="IPR013430">
    <property type="entry name" value="Toxin_antidote_HigA"/>
</dbReference>
<keyword evidence="4" id="KW-1185">Reference proteome</keyword>
<evidence type="ECO:0000313" key="3">
    <source>
        <dbReference type="EMBL" id="MDJ1650243.1"/>
    </source>
</evidence>
<dbReference type="SUPFAM" id="SSF47413">
    <property type="entry name" value="lambda repressor-like DNA-binding domains"/>
    <property type="match status" value="1"/>
</dbReference>
<dbReference type="EMBL" id="JASJEU010000012">
    <property type="protein sequence ID" value="MDJ1650243.1"/>
    <property type="molecule type" value="Genomic_DNA"/>
</dbReference>
<dbReference type="InterPro" id="IPR010359">
    <property type="entry name" value="IrrE_HExxH"/>
</dbReference>
<feature type="domain" description="HTH cro/C1-type" evidence="2">
    <location>
        <begin position="12"/>
        <end position="67"/>
    </location>
</feature>
<comment type="similarity">
    <text evidence="1">Belongs to the short-chain fatty acyl-CoA assimilation regulator (ScfR) family.</text>
</comment>
<dbReference type="InterPro" id="IPR052345">
    <property type="entry name" value="Rad_response_metalloprotease"/>
</dbReference>
<sequence>MSGFIVMPGEVIKEYLDDRGMTQKEVAQRIGVSEKHLSNMLNGKTRLTEDMALKLEKVMPDVPASFWLNYEVKYQEYLAREKEKYDLEGIDLKAISEKFHFKEVFKRTKKPLVEQAIDMLKLLGVTSFERYKAALPLGMEFMQDGGEDEASVVWIKQCEQAVEEQNKQLDDVPFDPQALEESFGRLKNIALNPNVDDSIKSCRKYLNRHGVYLVVVAAIANSKIRGALTTFKGHPAIYISKRFKTHDHVWFTIVHEIGHLLLHYDPSHILVSDEELSSEAHKDREANVFARKFFVNEYDYNSFKNSKNFTAQAISEFAREQGVHPGIIVGFLQHDGEIAFDQMNSLKSK</sequence>
<reference evidence="3 4" key="1">
    <citation type="submission" date="2023-05" db="EMBL/GenBank/DDBJ databases">
        <title>Gordonibacter KGMB12511T sp. nov., isolated from faeces of healthy Korean.</title>
        <authorList>
            <person name="Kim H.S."/>
            <person name="Kim J.-S."/>
            <person name="Suh M.K."/>
            <person name="Eom M.K."/>
            <person name="Do H.E."/>
            <person name="Lee J.-S."/>
        </authorList>
    </citation>
    <scope>NUCLEOTIDE SEQUENCE [LARGE SCALE GENOMIC DNA]</scope>
    <source>
        <strain evidence="3 4">KGMB12511</strain>
    </source>
</reference>
<accession>A0ABT7DL39</accession>
<evidence type="ECO:0000256" key="1">
    <source>
        <dbReference type="ARBA" id="ARBA00007227"/>
    </source>
</evidence>
<protein>
    <submittedName>
        <fullName evidence="3">HigA family addiction module antitoxin</fullName>
    </submittedName>
</protein>
<dbReference type="InterPro" id="IPR001387">
    <property type="entry name" value="Cro/C1-type_HTH"/>
</dbReference>
<name>A0ABT7DL39_9ACTN</name>
<dbReference type="PANTHER" id="PTHR43236">
    <property type="entry name" value="ANTITOXIN HIGA1"/>
    <property type="match status" value="1"/>
</dbReference>
<gene>
    <name evidence="3" type="ORF">QNJ86_05485</name>
</gene>
<dbReference type="PANTHER" id="PTHR43236:SF2">
    <property type="entry name" value="BLL0069 PROTEIN"/>
    <property type="match status" value="1"/>
</dbReference>
<dbReference type="PROSITE" id="PS50943">
    <property type="entry name" value="HTH_CROC1"/>
    <property type="match status" value="1"/>
</dbReference>
<dbReference type="InterPro" id="IPR010982">
    <property type="entry name" value="Lambda_DNA-bd_dom_sf"/>
</dbReference>
<dbReference type="Gene3D" id="1.10.260.40">
    <property type="entry name" value="lambda repressor-like DNA-binding domains"/>
    <property type="match status" value="1"/>
</dbReference>
<dbReference type="CDD" id="cd00093">
    <property type="entry name" value="HTH_XRE"/>
    <property type="match status" value="1"/>
</dbReference>
<dbReference type="Pfam" id="PF06114">
    <property type="entry name" value="Peptidase_M78"/>
    <property type="match status" value="1"/>
</dbReference>
<comment type="caution">
    <text evidence="3">The sequence shown here is derived from an EMBL/GenBank/DDBJ whole genome shotgun (WGS) entry which is preliminary data.</text>
</comment>
<evidence type="ECO:0000313" key="4">
    <source>
        <dbReference type="Proteomes" id="UP001232750"/>
    </source>
</evidence>
<evidence type="ECO:0000259" key="2">
    <source>
        <dbReference type="PROSITE" id="PS50943"/>
    </source>
</evidence>
<dbReference type="SMART" id="SM00530">
    <property type="entry name" value="HTH_XRE"/>
    <property type="match status" value="1"/>
</dbReference>
<organism evidence="3 4">
    <name type="scientific">Gordonibacter faecis</name>
    <dbReference type="NCBI Taxonomy" id="3047475"/>
    <lineage>
        <taxon>Bacteria</taxon>
        <taxon>Bacillati</taxon>
        <taxon>Actinomycetota</taxon>
        <taxon>Coriobacteriia</taxon>
        <taxon>Eggerthellales</taxon>
        <taxon>Eggerthellaceae</taxon>
        <taxon>Gordonibacter</taxon>
    </lineage>
</organism>
<dbReference type="RefSeq" id="WP_283831596.1">
    <property type="nucleotide sequence ID" value="NZ_JASJEU010000012.1"/>
</dbReference>
<proteinExistence type="inferred from homology"/>